<accession>A0A6J6FME9</accession>
<comment type="similarity">
    <text evidence="3">Belongs to the bacterial solute-binding protein SsuA/TauA family.</text>
</comment>
<dbReference type="Gene3D" id="3.40.190.10">
    <property type="entry name" value="Periplasmic binding protein-like II"/>
    <property type="match status" value="2"/>
</dbReference>
<dbReference type="Pfam" id="PF13379">
    <property type="entry name" value="NMT1_2"/>
    <property type="match status" value="1"/>
</dbReference>
<evidence type="ECO:0000256" key="7">
    <source>
        <dbReference type="ARBA" id="ARBA00022729"/>
    </source>
</evidence>
<evidence type="ECO:0000256" key="1">
    <source>
        <dbReference type="ARBA" id="ARBA00004308"/>
    </source>
</evidence>
<gene>
    <name evidence="9" type="ORF">UFOPK1767_00888</name>
</gene>
<evidence type="ECO:0000256" key="6">
    <source>
        <dbReference type="ARBA" id="ARBA00022519"/>
    </source>
</evidence>
<keyword evidence="5" id="KW-1003">Cell membrane</keyword>
<dbReference type="GO" id="GO:0012505">
    <property type="term" value="C:endomembrane system"/>
    <property type="evidence" value="ECO:0007669"/>
    <property type="project" value="UniProtKB-SubCell"/>
</dbReference>
<dbReference type="NCBIfam" id="TIGR01728">
    <property type="entry name" value="SsuA_fam"/>
    <property type="match status" value="1"/>
</dbReference>
<dbReference type="GO" id="GO:0042597">
    <property type="term" value="C:periplasmic space"/>
    <property type="evidence" value="ECO:0007669"/>
    <property type="project" value="UniProtKB-SubCell"/>
</dbReference>
<dbReference type="PANTHER" id="PTHR30024">
    <property type="entry name" value="ALIPHATIC SULFONATES-BINDING PROTEIN-RELATED"/>
    <property type="match status" value="1"/>
</dbReference>
<keyword evidence="8" id="KW-0472">Membrane</keyword>
<evidence type="ECO:0000256" key="8">
    <source>
        <dbReference type="ARBA" id="ARBA00023136"/>
    </source>
</evidence>
<dbReference type="AlphaFoldDB" id="A0A6J6FME9"/>
<dbReference type="SUPFAM" id="SSF53850">
    <property type="entry name" value="Periplasmic binding protein-like II"/>
    <property type="match status" value="1"/>
</dbReference>
<keyword evidence="7" id="KW-0732">Signal</keyword>
<evidence type="ECO:0000256" key="4">
    <source>
        <dbReference type="ARBA" id="ARBA00022448"/>
    </source>
</evidence>
<evidence type="ECO:0000313" key="9">
    <source>
        <dbReference type="EMBL" id="CAB4589961.1"/>
    </source>
</evidence>
<dbReference type="CDD" id="cd13553">
    <property type="entry name" value="PBP2_NrtA_CpmA_like"/>
    <property type="match status" value="1"/>
</dbReference>
<keyword evidence="6" id="KW-0997">Cell inner membrane</keyword>
<protein>
    <submittedName>
        <fullName evidence="9">Unannotated protein</fullName>
    </submittedName>
</protein>
<keyword evidence="4" id="KW-0813">Transport</keyword>
<dbReference type="PANTHER" id="PTHR30024:SF47">
    <property type="entry name" value="TAURINE-BINDING PERIPLASMIC PROTEIN"/>
    <property type="match status" value="1"/>
</dbReference>
<reference evidence="9" key="1">
    <citation type="submission" date="2020-05" db="EMBL/GenBank/DDBJ databases">
        <authorList>
            <person name="Chiriac C."/>
            <person name="Salcher M."/>
            <person name="Ghai R."/>
            <person name="Kavagutti S V."/>
        </authorList>
    </citation>
    <scope>NUCLEOTIDE SEQUENCE</scope>
</reference>
<dbReference type="InterPro" id="IPR044527">
    <property type="entry name" value="NrtA/CpmA_ABC-bd_dom"/>
</dbReference>
<dbReference type="GO" id="GO:0016020">
    <property type="term" value="C:membrane"/>
    <property type="evidence" value="ECO:0007669"/>
    <property type="project" value="InterPro"/>
</dbReference>
<dbReference type="EMBL" id="CAEZTZ010000133">
    <property type="protein sequence ID" value="CAB4589961.1"/>
    <property type="molecule type" value="Genomic_DNA"/>
</dbReference>
<organism evidence="9">
    <name type="scientific">freshwater metagenome</name>
    <dbReference type="NCBI Taxonomy" id="449393"/>
    <lineage>
        <taxon>unclassified sequences</taxon>
        <taxon>metagenomes</taxon>
        <taxon>ecological metagenomes</taxon>
    </lineage>
</organism>
<sequence length="361" mass="36782">MKTITQVGATLAAASILLVAGCAANTDSGPSATDAVPSEAPAITTVRLGYFPNLTHAPGLIATQKGFFKAELKEIDLTLTPTAFNAGPDVVTALFADSLDCSYIGPNPAINAYVQSEGAAVRIVAGSTSGGAGLVVREGVDVPADLAGLTIATPQLGNTQDVAARNWLTDQGFTTDVEGGGDVSIKPQSNSDGLAAFSAGEIDGAWVPEPWVSSYVKAGAHVLQNEADLWDGGQFVTTVIVCRTGFIDQHPEAVTALLKGHLSALDFIASDPAGSQAAVNLSLAGLTGSSIDEAVLAAAWKNVNFTADPLSTTLVTSADHAVSVGLLEKDKIDAAGGLPGTLYSLDLLNALLIERGEAEVK</sequence>
<name>A0A6J6FME9_9ZZZZ</name>
<proteinExistence type="inferred from homology"/>
<dbReference type="InterPro" id="IPR010067">
    <property type="entry name" value="ABC_SsuA_sub-bd"/>
</dbReference>
<dbReference type="GO" id="GO:0042626">
    <property type="term" value="F:ATPase-coupled transmembrane transporter activity"/>
    <property type="evidence" value="ECO:0007669"/>
    <property type="project" value="InterPro"/>
</dbReference>
<evidence type="ECO:0000256" key="2">
    <source>
        <dbReference type="ARBA" id="ARBA00004418"/>
    </source>
</evidence>
<evidence type="ECO:0000256" key="5">
    <source>
        <dbReference type="ARBA" id="ARBA00022475"/>
    </source>
</evidence>
<comment type="subcellular location">
    <subcellularLocation>
        <location evidence="1">Endomembrane system</location>
    </subcellularLocation>
    <subcellularLocation>
        <location evidence="2">Periplasm</location>
    </subcellularLocation>
</comment>
<evidence type="ECO:0000256" key="3">
    <source>
        <dbReference type="ARBA" id="ARBA00010742"/>
    </source>
</evidence>
<dbReference type="PROSITE" id="PS51257">
    <property type="entry name" value="PROKAR_LIPOPROTEIN"/>
    <property type="match status" value="1"/>
</dbReference>